<sequence length="350" mass="38390">MKLGLVFGCGFLLGQEQRLIKTSATLPGEWMTEEQVFELLRAKKNFFDITDSPGATTAKVQLVGLSPIPSVLSQKDQVVNAQKMIDRAAMETFLQQFSGFHNRYYSSSTGVQAAEFLLEEVKRAGAPLGDDFSVSFFNHSWAQPSVIARIPGLDQEKVIVGAHLDSINMYNPRAGRAPGADDDGSGTTSNLEALRSLAKAGFRPKRTVEFHFYAAEEVGLRGSQAVAQAYAKAKAKVAGMLQLDMTGYLENNKTKILTDYTDESLSDLVRKCIDSYSGISWFNGECGYACSDHASFDQAGFRSAQAGEDILNPSMHTKDDTMQHVNFDHVVEFTKLAIGFIIELAEPRSL</sequence>
<protein>
    <submittedName>
        <fullName evidence="1">Uncharacterized protein</fullName>
    </submittedName>
</protein>
<dbReference type="EMBL" id="QTSX02005813">
    <property type="protein sequence ID" value="KAJ9057236.1"/>
    <property type="molecule type" value="Genomic_DNA"/>
</dbReference>
<organism evidence="1 2">
    <name type="scientific">Entomophthora muscae</name>
    <dbReference type="NCBI Taxonomy" id="34485"/>
    <lineage>
        <taxon>Eukaryota</taxon>
        <taxon>Fungi</taxon>
        <taxon>Fungi incertae sedis</taxon>
        <taxon>Zoopagomycota</taxon>
        <taxon>Entomophthoromycotina</taxon>
        <taxon>Entomophthoromycetes</taxon>
        <taxon>Entomophthorales</taxon>
        <taxon>Entomophthoraceae</taxon>
        <taxon>Entomophthora</taxon>
    </lineage>
</organism>
<evidence type="ECO:0000313" key="2">
    <source>
        <dbReference type="Proteomes" id="UP001165960"/>
    </source>
</evidence>
<accession>A0ACC2S4J8</accession>
<dbReference type="Proteomes" id="UP001165960">
    <property type="component" value="Unassembled WGS sequence"/>
</dbReference>
<keyword evidence="2" id="KW-1185">Reference proteome</keyword>
<reference evidence="1" key="1">
    <citation type="submission" date="2022-04" db="EMBL/GenBank/DDBJ databases">
        <title>Genome of the entomopathogenic fungus Entomophthora muscae.</title>
        <authorList>
            <person name="Elya C."/>
            <person name="Lovett B.R."/>
            <person name="Lee E."/>
            <person name="Macias A.M."/>
            <person name="Hajek A.E."/>
            <person name="De Bivort B.L."/>
            <person name="Kasson M.T."/>
            <person name="De Fine Licht H.H."/>
            <person name="Stajich J.E."/>
        </authorList>
    </citation>
    <scope>NUCLEOTIDE SEQUENCE</scope>
    <source>
        <strain evidence="1">Berkeley</strain>
    </source>
</reference>
<proteinExistence type="predicted"/>
<comment type="caution">
    <text evidence="1">The sequence shown here is derived from an EMBL/GenBank/DDBJ whole genome shotgun (WGS) entry which is preliminary data.</text>
</comment>
<name>A0ACC2S4J8_9FUNG</name>
<evidence type="ECO:0000313" key="1">
    <source>
        <dbReference type="EMBL" id="KAJ9057236.1"/>
    </source>
</evidence>
<gene>
    <name evidence="1" type="ORF">DSO57_1024569</name>
</gene>